<evidence type="ECO:0000256" key="2">
    <source>
        <dbReference type="ARBA" id="ARBA00022679"/>
    </source>
</evidence>
<evidence type="ECO:0000313" key="8">
    <source>
        <dbReference type="Proteomes" id="UP001241758"/>
    </source>
</evidence>
<evidence type="ECO:0000256" key="1">
    <source>
        <dbReference type="ARBA" id="ARBA00009156"/>
    </source>
</evidence>
<dbReference type="InterPro" id="IPR050406">
    <property type="entry name" value="FGGY_Carb_Kinase"/>
</dbReference>
<dbReference type="InterPro" id="IPR000577">
    <property type="entry name" value="Carb_kinase_FGGY"/>
</dbReference>
<dbReference type="Pfam" id="PF02782">
    <property type="entry name" value="FGGY_C"/>
    <property type="match status" value="1"/>
</dbReference>
<name>A0ABT6WN56_9ACTN</name>
<comment type="similarity">
    <text evidence="1 4">Belongs to the FGGY kinase family.</text>
</comment>
<evidence type="ECO:0000256" key="4">
    <source>
        <dbReference type="RuleBase" id="RU003733"/>
    </source>
</evidence>
<keyword evidence="8" id="KW-1185">Reference proteome</keyword>
<dbReference type="SUPFAM" id="SSF53067">
    <property type="entry name" value="Actin-like ATPase domain"/>
    <property type="match status" value="2"/>
</dbReference>
<dbReference type="Proteomes" id="UP001241758">
    <property type="component" value="Unassembled WGS sequence"/>
</dbReference>
<dbReference type="Gene3D" id="3.30.420.40">
    <property type="match status" value="2"/>
</dbReference>
<dbReference type="InterPro" id="IPR018485">
    <property type="entry name" value="FGGY_C"/>
</dbReference>
<feature type="domain" description="Carbohydrate kinase FGGY N-terminal" evidence="5">
    <location>
        <begin position="4"/>
        <end position="247"/>
    </location>
</feature>
<organism evidence="7 8">
    <name type="scientific">Actinoplanes sandaracinus</name>
    <dbReference type="NCBI Taxonomy" id="3045177"/>
    <lineage>
        <taxon>Bacteria</taxon>
        <taxon>Bacillati</taxon>
        <taxon>Actinomycetota</taxon>
        <taxon>Actinomycetes</taxon>
        <taxon>Micromonosporales</taxon>
        <taxon>Micromonosporaceae</taxon>
        <taxon>Actinoplanes</taxon>
    </lineage>
</organism>
<protein>
    <submittedName>
        <fullName evidence="7">Gluconokinase</fullName>
        <ecNumber evidence="7">2.7.1.12</ecNumber>
    </submittedName>
</protein>
<dbReference type="EC" id="2.7.1.12" evidence="7"/>
<sequence>MDVVIGIDTGTTSTKGVAAGPDGEIRALTSVHYPLSVPGSGRAELDSTQLAAAAVTALTDVAAACRERGDRVIAVSLSSFLHALVPMDAAGQPLGPVITWADNRSAAQCERIVADGRAKELQGRTGTPVHPMSPLTKLAWWAQDDPAMLRDTPRWGGVKELIVAALAGGPFLVDLSVASGTGLYDIHARRWDDEALQIAGVRPEQLAEVVPTTQALRLGPDVATAAGLPPDTPLIIGAADGPLANLGVGATAPGIGAVSLGTSGALRTVVGGPTVDDDGRLFCYALTEDRWVIGGAVNNAGSVVRWAGQTMAPGGDGEDADDRDAKLLEEAAAVIAGSEGLLCLPYLLGERAPWWRPGLRGAYIGLRREHGRPHLVRAAVEGVCQQLALVRDSFDAEGAPLTEIRATGGAAASSLWISILASALDLPVTVAEVPEGTALGACLLARHALGELPDLDQAAALVATGRPTRPDPEAADLYRRLRPLVEKSALAVLDVVAELDRLAPEPLPATEKAVDS</sequence>
<proteinExistence type="inferred from homology"/>
<gene>
    <name evidence="7" type="ORF">QLQ12_21370</name>
</gene>
<dbReference type="PANTHER" id="PTHR43095:SF2">
    <property type="entry name" value="GLUCONOKINASE"/>
    <property type="match status" value="1"/>
</dbReference>
<reference evidence="7 8" key="1">
    <citation type="submission" date="2023-05" db="EMBL/GenBank/DDBJ databases">
        <title>Actinoplanes sp. NEAU-A12 genome sequencing.</title>
        <authorList>
            <person name="Wang Z.-S."/>
        </authorList>
    </citation>
    <scope>NUCLEOTIDE SEQUENCE [LARGE SCALE GENOMIC DNA]</scope>
    <source>
        <strain evidence="7 8">NEAU-A12</strain>
    </source>
</reference>
<dbReference type="InterPro" id="IPR018484">
    <property type="entry name" value="FGGY_N"/>
</dbReference>
<dbReference type="RefSeq" id="WP_282762001.1">
    <property type="nucleotide sequence ID" value="NZ_JASCTH010000013.1"/>
</dbReference>
<dbReference type="CDD" id="cd07770">
    <property type="entry name" value="ASKHA_NBD_FGGY_GntK"/>
    <property type="match status" value="1"/>
</dbReference>
<keyword evidence="3 4" id="KW-0418">Kinase</keyword>
<dbReference type="PIRSF" id="PIRSF000538">
    <property type="entry name" value="GlpK"/>
    <property type="match status" value="1"/>
</dbReference>
<dbReference type="Pfam" id="PF00370">
    <property type="entry name" value="FGGY_N"/>
    <property type="match status" value="1"/>
</dbReference>
<evidence type="ECO:0000259" key="6">
    <source>
        <dbReference type="Pfam" id="PF02782"/>
    </source>
</evidence>
<dbReference type="PROSITE" id="PS00445">
    <property type="entry name" value="FGGY_KINASES_2"/>
    <property type="match status" value="1"/>
</dbReference>
<comment type="caution">
    <text evidence="7">The sequence shown here is derived from an EMBL/GenBank/DDBJ whole genome shotgun (WGS) entry which is preliminary data.</text>
</comment>
<accession>A0ABT6WN56</accession>
<dbReference type="GO" id="GO:0046316">
    <property type="term" value="F:gluconokinase activity"/>
    <property type="evidence" value="ECO:0007669"/>
    <property type="project" value="UniProtKB-EC"/>
</dbReference>
<evidence type="ECO:0000313" key="7">
    <source>
        <dbReference type="EMBL" id="MDI6101169.1"/>
    </source>
</evidence>
<evidence type="ECO:0000256" key="3">
    <source>
        <dbReference type="ARBA" id="ARBA00022777"/>
    </source>
</evidence>
<keyword evidence="2 4" id="KW-0808">Transferase</keyword>
<dbReference type="EMBL" id="JASCTH010000013">
    <property type="protein sequence ID" value="MDI6101169.1"/>
    <property type="molecule type" value="Genomic_DNA"/>
</dbReference>
<feature type="domain" description="Carbohydrate kinase FGGY C-terminal" evidence="6">
    <location>
        <begin position="257"/>
        <end position="448"/>
    </location>
</feature>
<dbReference type="InterPro" id="IPR043129">
    <property type="entry name" value="ATPase_NBD"/>
</dbReference>
<dbReference type="PANTHER" id="PTHR43095">
    <property type="entry name" value="SUGAR KINASE"/>
    <property type="match status" value="1"/>
</dbReference>
<evidence type="ECO:0000259" key="5">
    <source>
        <dbReference type="Pfam" id="PF00370"/>
    </source>
</evidence>
<dbReference type="InterPro" id="IPR018483">
    <property type="entry name" value="Carb_kinase_FGGY_CS"/>
</dbReference>